<sequence>MRSKLFVSKLIYFRLKIVFLKMERKTYEYILFDADSTLYDDEICEKTAMQKTWAQYNIPLNEYTKSVYDKHNAVVWDRLEKGEIDYDELQTTRLEKTFSELNFKVDIQQFANDYIHTFAESCVLYPKSLPVLNELKSRGYHLNIITNGFSLIQKVRFNKEGIKGIFENIFCSQDIGVNKPKKEFFDFVFTKLNFSEDQRRKTLIVGDSLSSDIKGGLNSGIDTVWFNEKNLPENPNIQPTYIIHDIEHLLNLLPKL</sequence>
<keyword evidence="2" id="KW-1185">Reference proteome</keyword>
<dbReference type="InterPro" id="IPR023198">
    <property type="entry name" value="PGP-like_dom2"/>
</dbReference>
<dbReference type="VEuPathDB" id="TrichDB:TRFO_32006"/>
<evidence type="ECO:0000313" key="1">
    <source>
        <dbReference type="EMBL" id="OHT01223.1"/>
    </source>
</evidence>
<reference evidence="1" key="1">
    <citation type="submission" date="2016-10" db="EMBL/GenBank/DDBJ databases">
        <authorList>
            <person name="Benchimol M."/>
            <person name="Almeida L.G."/>
            <person name="Vasconcelos A.T."/>
            <person name="Perreira-Neves A."/>
            <person name="Rosa I.A."/>
            <person name="Tasca T."/>
            <person name="Bogo M.R."/>
            <person name="de Souza W."/>
        </authorList>
    </citation>
    <scope>NUCLEOTIDE SEQUENCE [LARGE SCALE GENOMIC DNA]</scope>
    <source>
        <strain evidence="1">K</strain>
    </source>
</reference>
<protein>
    <submittedName>
        <fullName evidence="1">HAD-hydrolase YfnB</fullName>
    </submittedName>
</protein>
<evidence type="ECO:0000313" key="2">
    <source>
        <dbReference type="Proteomes" id="UP000179807"/>
    </source>
</evidence>
<dbReference type="AlphaFoldDB" id="A0A1J4JPY7"/>
<accession>A0A1J4JPY7</accession>
<dbReference type="InterPro" id="IPR052550">
    <property type="entry name" value="Pyrimidine_5'-ntase_YjjG"/>
</dbReference>
<dbReference type="InterPro" id="IPR023214">
    <property type="entry name" value="HAD_sf"/>
</dbReference>
<dbReference type="NCBIfam" id="TIGR02254">
    <property type="entry name" value="YjjG_YfnB"/>
    <property type="match status" value="1"/>
</dbReference>
<dbReference type="InterPro" id="IPR011951">
    <property type="entry name" value="HAD-SF_hydro_IA_YjjG/PynA"/>
</dbReference>
<dbReference type="RefSeq" id="XP_068354359.1">
    <property type="nucleotide sequence ID" value="XM_068508259.1"/>
</dbReference>
<dbReference type="InterPro" id="IPR036412">
    <property type="entry name" value="HAD-like_sf"/>
</dbReference>
<dbReference type="SFLD" id="SFLDG01129">
    <property type="entry name" value="C1.5:_HAD__Beta-PGM__Phosphata"/>
    <property type="match status" value="1"/>
</dbReference>
<dbReference type="PANTHER" id="PTHR47478">
    <property type="match status" value="1"/>
</dbReference>
<dbReference type="InterPro" id="IPR006439">
    <property type="entry name" value="HAD-SF_hydro_IA"/>
</dbReference>
<dbReference type="PRINTS" id="PR00413">
    <property type="entry name" value="HADHALOGNASE"/>
</dbReference>
<dbReference type="SUPFAM" id="SSF56784">
    <property type="entry name" value="HAD-like"/>
    <property type="match status" value="1"/>
</dbReference>
<dbReference type="SFLD" id="SFLDS00003">
    <property type="entry name" value="Haloacid_Dehalogenase"/>
    <property type="match status" value="1"/>
</dbReference>
<comment type="caution">
    <text evidence="1">The sequence shown here is derived from an EMBL/GenBank/DDBJ whole genome shotgun (WGS) entry which is preliminary data.</text>
</comment>
<name>A0A1J4JPY7_9EUKA</name>
<dbReference type="OrthoDB" id="1694274at2759"/>
<dbReference type="Gene3D" id="3.40.50.1000">
    <property type="entry name" value="HAD superfamily/HAD-like"/>
    <property type="match status" value="1"/>
</dbReference>
<proteinExistence type="predicted"/>
<gene>
    <name evidence="1" type="primary">yfnB</name>
    <name evidence="1" type="ORF">TRFO_32006</name>
</gene>
<dbReference type="NCBIfam" id="TIGR01549">
    <property type="entry name" value="HAD-SF-IA-v1"/>
    <property type="match status" value="1"/>
</dbReference>
<dbReference type="EMBL" id="MLAK01000922">
    <property type="protein sequence ID" value="OHT01223.1"/>
    <property type="molecule type" value="Genomic_DNA"/>
</dbReference>
<organism evidence="1 2">
    <name type="scientific">Tritrichomonas foetus</name>
    <dbReference type="NCBI Taxonomy" id="1144522"/>
    <lineage>
        <taxon>Eukaryota</taxon>
        <taxon>Metamonada</taxon>
        <taxon>Parabasalia</taxon>
        <taxon>Tritrichomonadida</taxon>
        <taxon>Tritrichomonadidae</taxon>
        <taxon>Tritrichomonas</taxon>
    </lineage>
</organism>
<dbReference type="PANTHER" id="PTHR47478:SF1">
    <property type="entry name" value="PYRIMIDINE 5'-NUCLEOTIDASE YJJG"/>
    <property type="match status" value="1"/>
</dbReference>
<dbReference type="Pfam" id="PF00702">
    <property type="entry name" value="Hydrolase"/>
    <property type="match status" value="1"/>
</dbReference>
<dbReference type="GeneID" id="94842963"/>
<dbReference type="Gene3D" id="1.10.150.240">
    <property type="entry name" value="Putative phosphatase, domain 2"/>
    <property type="match status" value="1"/>
</dbReference>
<dbReference type="GO" id="GO:0008253">
    <property type="term" value="F:5'-nucleotidase activity"/>
    <property type="evidence" value="ECO:0007669"/>
    <property type="project" value="InterPro"/>
</dbReference>
<dbReference type="Proteomes" id="UP000179807">
    <property type="component" value="Unassembled WGS sequence"/>
</dbReference>